<reference evidence="2 3" key="1">
    <citation type="submission" date="2019-10" db="EMBL/GenBank/DDBJ databases">
        <title>Rudanella paleaurantiibacter sp. nov., isolated from sludge.</title>
        <authorList>
            <person name="Xu S.Q."/>
        </authorList>
    </citation>
    <scope>NUCLEOTIDE SEQUENCE [LARGE SCALE GENOMIC DNA]</scope>
    <source>
        <strain evidence="2 3">HX-22-17</strain>
    </source>
</reference>
<comment type="caution">
    <text evidence="2">The sequence shown here is derived from an EMBL/GenBank/DDBJ whole genome shotgun (WGS) entry which is preliminary data.</text>
</comment>
<dbReference type="InterPro" id="IPR005039">
    <property type="entry name" value="Ant_C"/>
</dbReference>
<evidence type="ECO:0000259" key="1">
    <source>
        <dbReference type="Pfam" id="PF03374"/>
    </source>
</evidence>
<organism evidence="2 3">
    <name type="scientific">Rudanella paleaurantiibacter</name>
    <dbReference type="NCBI Taxonomy" id="2614655"/>
    <lineage>
        <taxon>Bacteria</taxon>
        <taxon>Pseudomonadati</taxon>
        <taxon>Bacteroidota</taxon>
        <taxon>Cytophagia</taxon>
        <taxon>Cytophagales</taxon>
        <taxon>Cytophagaceae</taxon>
        <taxon>Rudanella</taxon>
    </lineage>
</organism>
<dbReference type="AlphaFoldDB" id="A0A7J5TYH7"/>
<sequence length="278" mass="31379">MLKFFCPNLCHLSQLSQLCAMQLQFDDVTLNVRAHQVHEWAITTAEVAAGFGVTPEAIRSHKSRNSDELLEGKHFVSVANCNAVGNQADTWWTKKGVVRLGFLIKSERAKRFRDWAEDLVVKTIDKANEQPRALPSYQIEDPIQRAEQWIREQKEKQALVFENAELKPQAEYAQKVLLSESTLTTTKIAQELGYTAQALNRILAEKGIQYKQSGIWNLTRAYNGKGYAKLSTFYRTGSDGTPRTEHNLVWTEAGRQFIHSLLNPAFTATPANQLTANA</sequence>
<dbReference type="Pfam" id="PF03374">
    <property type="entry name" value="ANT"/>
    <property type="match status" value="1"/>
</dbReference>
<dbReference type="Proteomes" id="UP000488299">
    <property type="component" value="Unassembled WGS sequence"/>
</dbReference>
<gene>
    <name evidence="2" type="ORF">F5984_13105</name>
</gene>
<proteinExistence type="predicted"/>
<name>A0A7J5TYH7_9BACT</name>
<dbReference type="EMBL" id="WELI01000005">
    <property type="protein sequence ID" value="KAB7730115.1"/>
    <property type="molecule type" value="Genomic_DNA"/>
</dbReference>
<feature type="domain" description="Antirepressor protein C-terminal" evidence="1">
    <location>
        <begin position="162"/>
        <end position="262"/>
    </location>
</feature>
<protein>
    <recommendedName>
        <fullName evidence="1">Antirepressor protein C-terminal domain-containing protein</fullName>
    </recommendedName>
</protein>
<evidence type="ECO:0000313" key="3">
    <source>
        <dbReference type="Proteomes" id="UP000488299"/>
    </source>
</evidence>
<dbReference type="GO" id="GO:0003677">
    <property type="term" value="F:DNA binding"/>
    <property type="evidence" value="ECO:0007669"/>
    <property type="project" value="InterPro"/>
</dbReference>
<accession>A0A7J5TYH7</accession>
<keyword evidence="3" id="KW-1185">Reference proteome</keyword>
<evidence type="ECO:0000313" key="2">
    <source>
        <dbReference type="EMBL" id="KAB7730115.1"/>
    </source>
</evidence>